<dbReference type="InterPro" id="IPR021858">
    <property type="entry name" value="Fun_TF"/>
</dbReference>
<keyword evidence="3" id="KW-0812">Transmembrane</keyword>
<dbReference type="RefSeq" id="XP_018192110.1">
    <property type="nucleotide sequence ID" value="XM_018334038.1"/>
</dbReference>
<dbReference type="STRING" id="1328760.A0A165JRZ9"/>
<feature type="compositionally biased region" description="Acidic residues" evidence="2">
    <location>
        <begin position="340"/>
        <end position="351"/>
    </location>
</feature>
<keyword evidence="3" id="KW-0472">Membrane</keyword>
<feature type="transmembrane region" description="Helical" evidence="3">
    <location>
        <begin position="216"/>
        <end position="233"/>
    </location>
</feature>
<feature type="domain" description="Zn(2)-C6 fungal-type" evidence="4">
    <location>
        <begin position="15"/>
        <end position="45"/>
    </location>
</feature>
<dbReference type="SMART" id="SM00066">
    <property type="entry name" value="GAL4"/>
    <property type="match status" value="1"/>
</dbReference>
<dbReference type="GO" id="GO:0000981">
    <property type="term" value="F:DNA-binding transcription factor activity, RNA polymerase II-specific"/>
    <property type="evidence" value="ECO:0007669"/>
    <property type="project" value="InterPro"/>
</dbReference>
<sequence length="469" mass="52882">MSTLSRRSHRKTRTGCVQCKKRRIKCDETKPRCQKCTNHSIQCTYLSSTISSSSPGGNGSPSSETPPTPFLAPERHPPITSEQPPTTPSPPLLIPSTSSSQVQDATTTTNINTNNNIEDPFLGLNMADLELLHHFSVSTCYTISRKPELVTLWRVTIPQLAFSQPFLMRGLLAISALHLARLRPSRSETYLSQAALHQDSALRAARRAMSRVTQDNCNALLAFSILVVMFAFARPREPDSLILIGSMEHGTAEWLLLLRGVHSILLSAWEHLENGVLSALFRVTAYFPNRHDEHGNGGLPSTSASASVSAPAPGLAQAAHWTPELDPLAELLDLVKAEQEGEEEEEEGPEEKEEKERQFQVYAHTIEELGKVFSLMHDSHTSMSDIMRTFIWPNRIPQGYISLLSARKQQALAIFAYYCVPLKNLELYWWMEGWSTHLLSTIYRLLDERHRLWIRWPMEQVGWEPERQI</sequence>
<evidence type="ECO:0000313" key="5">
    <source>
        <dbReference type="EMBL" id="KZF26555.1"/>
    </source>
</evidence>
<keyword evidence="3" id="KW-1133">Transmembrane helix</keyword>
<dbReference type="PANTHER" id="PTHR47657">
    <property type="entry name" value="STEROL REGULATORY ELEMENT-BINDING PROTEIN ECM22"/>
    <property type="match status" value="1"/>
</dbReference>
<dbReference type="OrthoDB" id="416217at2759"/>
<accession>A0A165JRZ9</accession>
<feature type="compositionally biased region" description="Low complexity" evidence="2">
    <location>
        <begin position="94"/>
        <end position="112"/>
    </location>
</feature>
<protein>
    <recommendedName>
        <fullName evidence="4">Zn(2)-C6 fungal-type domain-containing protein</fullName>
    </recommendedName>
</protein>
<feature type="region of interest" description="Disordered" evidence="2">
    <location>
        <begin position="50"/>
        <end position="112"/>
    </location>
</feature>
<dbReference type="InterPro" id="IPR052400">
    <property type="entry name" value="Zn2-C6_fungal_TF"/>
</dbReference>
<proteinExistence type="predicted"/>
<evidence type="ECO:0000259" key="4">
    <source>
        <dbReference type="PROSITE" id="PS50048"/>
    </source>
</evidence>
<dbReference type="AlphaFoldDB" id="A0A165JRZ9"/>
<dbReference type="GO" id="GO:0008270">
    <property type="term" value="F:zinc ion binding"/>
    <property type="evidence" value="ECO:0007669"/>
    <property type="project" value="InterPro"/>
</dbReference>
<reference evidence="5 6" key="1">
    <citation type="journal article" date="2016" name="Fungal Biol.">
        <title>The genome of Xylona heveae provides a window into fungal endophytism.</title>
        <authorList>
            <person name="Gazis R."/>
            <person name="Kuo A."/>
            <person name="Riley R."/>
            <person name="LaButti K."/>
            <person name="Lipzen A."/>
            <person name="Lin J."/>
            <person name="Amirebrahimi M."/>
            <person name="Hesse C.N."/>
            <person name="Spatafora J.W."/>
            <person name="Henrissat B."/>
            <person name="Hainaut M."/>
            <person name="Grigoriev I.V."/>
            <person name="Hibbett D.S."/>
        </authorList>
    </citation>
    <scope>NUCLEOTIDE SEQUENCE [LARGE SCALE GENOMIC DNA]</scope>
    <source>
        <strain evidence="5 6">TC161</strain>
    </source>
</reference>
<gene>
    <name evidence="5" type="ORF">L228DRAFT_257970</name>
</gene>
<feature type="region of interest" description="Disordered" evidence="2">
    <location>
        <begin position="337"/>
        <end position="356"/>
    </location>
</feature>
<evidence type="ECO:0000256" key="1">
    <source>
        <dbReference type="ARBA" id="ARBA00023242"/>
    </source>
</evidence>
<dbReference type="EMBL" id="KV407454">
    <property type="protein sequence ID" value="KZF26555.1"/>
    <property type="molecule type" value="Genomic_DNA"/>
</dbReference>
<dbReference type="OMA" id="MIWRECA"/>
<dbReference type="InterPro" id="IPR036864">
    <property type="entry name" value="Zn2-C6_fun-type_DNA-bd_sf"/>
</dbReference>
<feature type="compositionally biased region" description="Low complexity" evidence="2">
    <location>
        <begin position="50"/>
        <end position="63"/>
    </location>
</feature>
<name>A0A165JRZ9_XYLHT</name>
<dbReference type="CDD" id="cd00067">
    <property type="entry name" value="GAL4"/>
    <property type="match status" value="1"/>
</dbReference>
<dbReference type="InParanoid" id="A0A165JRZ9"/>
<keyword evidence="1" id="KW-0539">Nucleus</keyword>
<dbReference type="Proteomes" id="UP000076632">
    <property type="component" value="Unassembled WGS sequence"/>
</dbReference>
<dbReference type="InterPro" id="IPR001138">
    <property type="entry name" value="Zn2Cys6_DnaBD"/>
</dbReference>
<evidence type="ECO:0000313" key="6">
    <source>
        <dbReference type="Proteomes" id="UP000076632"/>
    </source>
</evidence>
<keyword evidence="6" id="KW-1185">Reference proteome</keyword>
<dbReference type="Pfam" id="PF11951">
    <property type="entry name" value="Fungal_trans_2"/>
    <property type="match status" value="1"/>
</dbReference>
<dbReference type="PANTHER" id="PTHR47657:SF7">
    <property type="entry name" value="STEROL REGULATORY ELEMENT-BINDING PROTEIN ECM22"/>
    <property type="match status" value="1"/>
</dbReference>
<dbReference type="PRINTS" id="PR00755">
    <property type="entry name" value="AFLATOXINBRP"/>
</dbReference>
<organism evidence="5 6">
    <name type="scientific">Xylona heveae (strain CBS 132557 / TC161)</name>
    <dbReference type="NCBI Taxonomy" id="1328760"/>
    <lineage>
        <taxon>Eukaryota</taxon>
        <taxon>Fungi</taxon>
        <taxon>Dikarya</taxon>
        <taxon>Ascomycota</taxon>
        <taxon>Pezizomycotina</taxon>
        <taxon>Xylonomycetes</taxon>
        <taxon>Xylonales</taxon>
        <taxon>Xylonaceae</taxon>
        <taxon>Xylona</taxon>
    </lineage>
</organism>
<dbReference type="PROSITE" id="PS50048">
    <property type="entry name" value="ZN2_CY6_FUNGAL_2"/>
    <property type="match status" value="1"/>
</dbReference>
<evidence type="ECO:0000256" key="2">
    <source>
        <dbReference type="SAM" id="MobiDB-lite"/>
    </source>
</evidence>
<dbReference type="PROSITE" id="PS00463">
    <property type="entry name" value="ZN2_CY6_FUNGAL_1"/>
    <property type="match status" value="1"/>
</dbReference>
<evidence type="ECO:0000256" key="3">
    <source>
        <dbReference type="SAM" id="Phobius"/>
    </source>
</evidence>
<dbReference type="Pfam" id="PF00172">
    <property type="entry name" value="Zn_clus"/>
    <property type="match status" value="1"/>
</dbReference>
<dbReference type="SUPFAM" id="SSF57701">
    <property type="entry name" value="Zn2/Cys6 DNA-binding domain"/>
    <property type="match status" value="1"/>
</dbReference>
<dbReference type="Gene3D" id="4.10.240.10">
    <property type="entry name" value="Zn(2)-C6 fungal-type DNA-binding domain"/>
    <property type="match status" value="1"/>
</dbReference>
<dbReference type="GeneID" id="28899175"/>